<organism evidence="2 3">
    <name type="scientific">Trichonephila clavipes</name>
    <name type="common">Golden silk orbweaver</name>
    <name type="synonym">Nephila clavipes</name>
    <dbReference type="NCBI Taxonomy" id="2585209"/>
    <lineage>
        <taxon>Eukaryota</taxon>
        <taxon>Metazoa</taxon>
        <taxon>Ecdysozoa</taxon>
        <taxon>Arthropoda</taxon>
        <taxon>Chelicerata</taxon>
        <taxon>Arachnida</taxon>
        <taxon>Araneae</taxon>
        <taxon>Araneomorphae</taxon>
        <taxon>Entelegynae</taxon>
        <taxon>Araneoidea</taxon>
        <taxon>Nephilidae</taxon>
        <taxon>Trichonephila</taxon>
    </lineage>
</organism>
<gene>
    <name evidence="2" type="ORF">TNCV_3690021</name>
</gene>
<sequence length="211" mass="24579">MRDSSVKTTSFHSSTHILLSSHHWRRRRLWFCVKCRPSNGRLADRPLCCKRRQMEDFETHLDVKRPITLHYNALPRKPMHVKYVEAQISSRWCEQLQHYLKLFVEGLQKLPLFLESLERSQATSPESIQKARRSNGEKKEAGSHAHKTHKMVGCTHAYVSLYHLKLQSNPMKYTGVQTLSSRYVCGGGGGFAIALRDVKLRNERQHFVLKR</sequence>
<name>A0A8X6VQA4_TRICX</name>
<feature type="compositionally biased region" description="Basic and acidic residues" evidence="1">
    <location>
        <begin position="134"/>
        <end position="143"/>
    </location>
</feature>
<evidence type="ECO:0000256" key="1">
    <source>
        <dbReference type="SAM" id="MobiDB-lite"/>
    </source>
</evidence>
<evidence type="ECO:0000313" key="3">
    <source>
        <dbReference type="Proteomes" id="UP000887159"/>
    </source>
</evidence>
<accession>A0A8X6VQA4</accession>
<evidence type="ECO:0000313" key="2">
    <source>
        <dbReference type="EMBL" id="GFY16944.1"/>
    </source>
</evidence>
<dbReference type="Proteomes" id="UP000887159">
    <property type="component" value="Unassembled WGS sequence"/>
</dbReference>
<reference evidence="2" key="1">
    <citation type="submission" date="2020-08" db="EMBL/GenBank/DDBJ databases">
        <title>Multicomponent nature underlies the extraordinary mechanical properties of spider dragline silk.</title>
        <authorList>
            <person name="Kono N."/>
            <person name="Nakamura H."/>
            <person name="Mori M."/>
            <person name="Yoshida Y."/>
            <person name="Ohtoshi R."/>
            <person name="Malay A.D."/>
            <person name="Moran D.A.P."/>
            <person name="Tomita M."/>
            <person name="Numata K."/>
            <person name="Arakawa K."/>
        </authorList>
    </citation>
    <scope>NUCLEOTIDE SEQUENCE</scope>
</reference>
<dbReference type="EMBL" id="BMAU01021342">
    <property type="protein sequence ID" value="GFY16944.1"/>
    <property type="molecule type" value="Genomic_DNA"/>
</dbReference>
<keyword evidence="3" id="KW-1185">Reference proteome</keyword>
<protein>
    <submittedName>
        <fullName evidence="2">Uncharacterized protein</fullName>
    </submittedName>
</protein>
<dbReference type="AlphaFoldDB" id="A0A8X6VQA4"/>
<proteinExistence type="predicted"/>
<feature type="region of interest" description="Disordered" evidence="1">
    <location>
        <begin position="124"/>
        <end position="147"/>
    </location>
</feature>
<comment type="caution">
    <text evidence="2">The sequence shown here is derived from an EMBL/GenBank/DDBJ whole genome shotgun (WGS) entry which is preliminary data.</text>
</comment>